<proteinExistence type="predicted"/>
<evidence type="ECO:0000313" key="2">
    <source>
        <dbReference type="EMBL" id="QVL19684.1"/>
    </source>
</evidence>
<evidence type="ECO:0000256" key="1">
    <source>
        <dbReference type="SAM" id="MobiDB-lite"/>
    </source>
</evidence>
<sequence>MRKHSTAHYWNKPEAGTGWNQLERAKRQRELNCGFTLFGWDGDTLARESSPAQDEGDTGKTVHYLYEPGSFVPVAQALRKAPIQLSPPGNIKSGHGPGAVHIPPNQVPKEWSVIPPGAEPSQPIRG</sequence>
<protein>
    <submittedName>
        <fullName evidence="2">Uncharacterized protein</fullName>
    </submittedName>
</protein>
<keyword evidence="3" id="KW-1185">Reference proteome</keyword>
<feature type="region of interest" description="Disordered" evidence="1">
    <location>
        <begin position="85"/>
        <end position="126"/>
    </location>
</feature>
<gene>
    <name evidence="2" type="ORF">KH389_03620</name>
</gene>
<evidence type="ECO:0000313" key="3">
    <source>
        <dbReference type="Proteomes" id="UP000678154"/>
    </source>
</evidence>
<reference evidence="2 3" key="1">
    <citation type="journal article" date="2016" name="J. Hazard. Mater.">
        <title>A newly isolated Pseudomonas putida S-1 strain for batch-mode-propanethiol degradation and continuous treatment of propanethiol-containing waste gas.</title>
        <authorList>
            <person name="Chen D.Z."/>
            <person name="Sun Y.M."/>
            <person name="Han L.M."/>
            <person name="Chen J."/>
            <person name="Ye J.X."/>
            <person name="Chen J.M."/>
        </authorList>
    </citation>
    <scope>NUCLEOTIDE SEQUENCE [LARGE SCALE GENOMIC DNA]</scope>
    <source>
        <strain evidence="2 3">S-1</strain>
    </source>
</reference>
<name>A0ABX8DTV2_9PSED</name>
<dbReference type="Proteomes" id="UP000678154">
    <property type="component" value="Chromosome"/>
</dbReference>
<dbReference type="EMBL" id="CP074676">
    <property type="protein sequence ID" value="QVL19684.1"/>
    <property type="molecule type" value="Genomic_DNA"/>
</dbReference>
<organism evidence="2 3">
    <name type="scientific">Pseudomonas qingdaonensis</name>
    <dbReference type="NCBI Taxonomy" id="2056231"/>
    <lineage>
        <taxon>Bacteria</taxon>
        <taxon>Pseudomonadati</taxon>
        <taxon>Pseudomonadota</taxon>
        <taxon>Gammaproteobacteria</taxon>
        <taxon>Pseudomonadales</taxon>
        <taxon>Pseudomonadaceae</taxon>
        <taxon>Pseudomonas</taxon>
    </lineage>
</organism>
<accession>A0ABX8DTV2</accession>